<keyword evidence="2 6" id="KW-1133">Transmembrane helix</keyword>
<evidence type="ECO:0000259" key="8">
    <source>
        <dbReference type="PROSITE" id="PS50885"/>
    </source>
</evidence>
<dbReference type="PANTHER" id="PTHR32089">
    <property type="entry name" value="METHYL-ACCEPTING CHEMOTAXIS PROTEIN MCPB"/>
    <property type="match status" value="1"/>
</dbReference>
<comment type="similarity">
    <text evidence="4">Belongs to the methyl-accepting chemotaxis (MCP) protein family.</text>
</comment>
<evidence type="ECO:0000256" key="3">
    <source>
        <dbReference type="ARBA" id="ARBA00023224"/>
    </source>
</evidence>
<dbReference type="InParanoid" id="A0A545ARM6"/>
<dbReference type="Proteomes" id="UP000317982">
    <property type="component" value="Unassembled WGS sequence"/>
</dbReference>
<dbReference type="GO" id="GO:0006935">
    <property type="term" value="P:chemotaxis"/>
    <property type="evidence" value="ECO:0007669"/>
    <property type="project" value="InterPro"/>
</dbReference>
<dbReference type="Pfam" id="PF12729">
    <property type="entry name" value="4HB_MCP_1"/>
    <property type="match status" value="1"/>
</dbReference>
<dbReference type="GO" id="GO:0004888">
    <property type="term" value="F:transmembrane signaling receptor activity"/>
    <property type="evidence" value="ECO:0007669"/>
    <property type="project" value="InterPro"/>
</dbReference>
<dbReference type="PROSITE" id="PS50885">
    <property type="entry name" value="HAMP"/>
    <property type="match status" value="1"/>
</dbReference>
<dbReference type="GO" id="GO:0016020">
    <property type="term" value="C:membrane"/>
    <property type="evidence" value="ECO:0007669"/>
    <property type="project" value="InterPro"/>
</dbReference>
<gene>
    <name evidence="9" type="ORF">FL583_16095</name>
</gene>
<dbReference type="CDD" id="cd06225">
    <property type="entry name" value="HAMP"/>
    <property type="match status" value="1"/>
</dbReference>
<feature type="domain" description="HAMP" evidence="8">
    <location>
        <begin position="222"/>
        <end position="274"/>
    </location>
</feature>
<evidence type="ECO:0000259" key="7">
    <source>
        <dbReference type="PROSITE" id="PS50111"/>
    </source>
</evidence>
<sequence>MSEATGTARRRLFADLPVSRKMLLVVSVVCVLLLVVGVVGLLRLRDTQDRLEGMYRDSLQAVFDLGSVDADVRESRIQLLNMLIASDAAGITKARTAMAAADADLDRNWQAYIATDMTGRERARDAFAAALTSFRQLRNTELVPLALANRDDQFIAVREAKATPLTTAMQSALGDLRRIEDAAAVSSMKTAQSAYTAARMLIIGLIVLGILAGTALAMLVGRSIARALGRTVAVLEGMAQGRLDQRVEVTSRDEVGRMSVALNVATDRLAAVLRDVDGNVAALVGASDELTTTATQLRGNADESAARAESASSASETITQNILTVASGSDEIGASIAEIARNTSEAASVASSAVQSTAHTESVLRQLGESSEEINTVVRQITAIAEQTNLLALNATIEAARAGESGKGFAVVANEVKDLAQETARATEDIAGRVAAIQRDSTAAVSAIGEITDVINRINDAQSTIAAAVEEQSATTTEMSRNVNEVATRSRDISDNVSGVADIAAQTTRGAATAADTATRLTGIASAVRSSLASLQY</sequence>
<dbReference type="Gene3D" id="1.10.287.950">
    <property type="entry name" value="Methyl-accepting chemotaxis protein"/>
    <property type="match status" value="1"/>
</dbReference>
<feature type="transmembrane region" description="Helical" evidence="6">
    <location>
        <begin position="197"/>
        <end position="220"/>
    </location>
</feature>
<evidence type="ECO:0000256" key="6">
    <source>
        <dbReference type="SAM" id="Phobius"/>
    </source>
</evidence>
<dbReference type="InterPro" id="IPR024478">
    <property type="entry name" value="HlyB_4HB_MCP"/>
</dbReference>
<evidence type="ECO:0000313" key="9">
    <source>
        <dbReference type="EMBL" id="TQS43980.1"/>
    </source>
</evidence>
<dbReference type="Pfam" id="PF00015">
    <property type="entry name" value="MCPsignal"/>
    <property type="match status" value="1"/>
</dbReference>
<dbReference type="InterPro" id="IPR004089">
    <property type="entry name" value="MCPsignal_dom"/>
</dbReference>
<feature type="transmembrane region" description="Helical" evidence="6">
    <location>
        <begin position="22"/>
        <end position="44"/>
    </location>
</feature>
<dbReference type="PROSITE" id="PS50111">
    <property type="entry name" value="CHEMOTAXIS_TRANSDUC_2"/>
    <property type="match status" value="1"/>
</dbReference>
<name>A0A545ARM6_9ACTN</name>
<accession>A0A545ARM6</accession>
<dbReference type="Pfam" id="PF00672">
    <property type="entry name" value="HAMP"/>
    <property type="match status" value="1"/>
</dbReference>
<dbReference type="InterPro" id="IPR003660">
    <property type="entry name" value="HAMP_dom"/>
</dbReference>
<dbReference type="PRINTS" id="PR00260">
    <property type="entry name" value="CHEMTRNSDUCR"/>
</dbReference>
<keyword evidence="3 5" id="KW-0807">Transducer</keyword>
<evidence type="ECO:0000313" key="10">
    <source>
        <dbReference type="Proteomes" id="UP000317982"/>
    </source>
</evidence>
<dbReference type="GO" id="GO:0007165">
    <property type="term" value="P:signal transduction"/>
    <property type="evidence" value="ECO:0007669"/>
    <property type="project" value="UniProtKB-KW"/>
</dbReference>
<feature type="domain" description="Methyl-accepting transducer" evidence="7">
    <location>
        <begin position="279"/>
        <end position="525"/>
    </location>
</feature>
<evidence type="ECO:0000256" key="1">
    <source>
        <dbReference type="ARBA" id="ARBA00022692"/>
    </source>
</evidence>
<proteinExistence type="inferred from homology"/>
<protein>
    <submittedName>
        <fullName evidence="9">Methyl-accepting chemotaxis protein</fullName>
    </submittedName>
</protein>
<dbReference type="SMART" id="SM00283">
    <property type="entry name" value="MA"/>
    <property type="match status" value="1"/>
</dbReference>
<keyword evidence="6" id="KW-0472">Membrane</keyword>
<reference evidence="9 10" key="1">
    <citation type="submission" date="2019-07" db="EMBL/GenBank/DDBJ databases">
        <title>Cryptosporangium phraense sp. nov., isolated from plant litter.</title>
        <authorList>
            <person name="Suriyachadkun C."/>
        </authorList>
    </citation>
    <scope>NUCLEOTIDE SEQUENCE [LARGE SCALE GENOMIC DNA]</scope>
    <source>
        <strain evidence="9 10">A-T 5661</strain>
    </source>
</reference>
<comment type="caution">
    <text evidence="9">The sequence shown here is derived from an EMBL/GenBank/DDBJ whole genome shotgun (WGS) entry which is preliminary data.</text>
</comment>
<dbReference type="PANTHER" id="PTHR32089:SF112">
    <property type="entry name" value="LYSOZYME-LIKE PROTEIN-RELATED"/>
    <property type="match status" value="1"/>
</dbReference>
<keyword evidence="1 6" id="KW-0812">Transmembrane</keyword>
<dbReference type="InterPro" id="IPR004090">
    <property type="entry name" value="Chemotax_Me-accpt_rcpt"/>
</dbReference>
<evidence type="ECO:0000256" key="5">
    <source>
        <dbReference type="PROSITE-ProRule" id="PRU00284"/>
    </source>
</evidence>
<dbReference type="SMART" id="SM00304">
    <property type="entry name" value="HAMP"/>
    <property type="match status" value="1"/>
</dbReference>
<dbReference type="RefSeq" id="WP_142705464.1">
    <property type="nucleotide sequence ID" value="NZ_VIRS01000010.1"/>
</dbReference>
<evidence type="ECO:0000256" key="2">
    <source>
        <dbReference type="ARBA" id="ARBA00022989"/>
    </source>
</evidence>
<organism evidence="9 10">
    <name type="scientific">Cryptosporangium phraense</name>
    <dbReference type="NCBI Taxonomy" id="2593070"/>
    <lineage>
        <taxon>Bacteria</taxon>
        <taxon>Bacillati</taxon>
        <taxon>Actinomycetota</taxon>
        <taxon>Actinomycetes</taxon>
        <taxon>Cryptosporangiales</taxon>
        <taxon>Cryptosporangiaceae</taxon>
        <taxon>Cryptosporangium</taxon>
    </lineage>
</organism>
<dbReference type="EMBL" id="VIRS01000010">
    <property type="protein sequence ID" value="TQS43980.1"/>
    <property type="molecule type" value="Genomic_DNA"/>
</dbReference>
<dbReference type="OrthoDB" id="1115140at2"/>
<dbReference type="AlphaFoldDB" id="A0A545ARM6"/>
<keyword evidence="10" id="KW-1185">Reference proteome</keyword>
<dbReference type="SUPFAM" id="SSF58104">
    <property type="entry name" value="Methyl-accepting chemotaxis protein (MCP) signaling domain"/>
    <property type="match status" value="1"/>
</dbReference>
<evidence type="ECO:0000256" key="4">
    <source>
        <dbReference type="ARBA" id="ARBA00029447"/>
    </source>
</evidence>